<feature type="transmembrane region" description="Helical" evidence="1">
    <location>
        <begin position="40"/>
        <end position="59"/>
    </location>
</feature>
<dbReference type="EMBL" id="CP121261">
    <property type="protein sequence ID" value="WFP06823.1"/>
    <property type="molecule type" value="Genomic_DNA"/>
</dbReference>
<keyword evidence="1" id="KW-0812">Transmembrane</keyword>
<feature type="transmembrane region" description="Helical" evidence="1">
    <location>
        <begin position="6"/>
        <end position="28"/>
    </location>
</feature>
<keyword evidence="3" id="KW-1185">Reference proteome</keyword>
<accession>A0ABY8GPP7</accession>
<evidence type="ECO:0000313" key="2">
    <source>
        <dbReference type="EMBL" id="WFP06823.1"/>
    </source>
</evidence>
<feature type="transmembrane region" description="Helical" evidence="1">
    <location>
        <begin position="65"/>
        <end position="83"/>
    </location>
</feature>
<feature type="transmembrane region" description="Helical" evidence="1">
    <location>
        <begin position="134"/>
        <end position="157"/>
    </location>
</feature>
<evidence type="ECO:0008006" key="4">
    <source>
        <dbReference type="Google" id="ProtNLM"/>
    </source>
</evidence>
<gene>
    <name evidence="2" type="ORF">P8T11_21195</name>
</gene>
<evidence type="ECO:0000256" key="1">
    <source>
        <dbReference type="SAM" id="Phobius"/>
    </source>
</evidence>
<name>A0ABY8GPP7_9BURK</name>
<evidence type="ECO:0000313" key="3">
    <source>
        <dbReference type="Proteomes" id="UP001214170"/>
    </source>
</evidence>
<dbReference type="RefSeq" id="WP_268080180.1">
    <property type="nucleotide sequence ID" value="NZ_CP106885.1"/>
</dbReference>
<organism evidence="2 3">
    <name type="scientific">Achromobacter spanius</name>
    <dbReference type="NCBI Taxonomy" id="217203"/>
    <lineage>
        <taxon>Bacteria</taxon>
        <taxon>Pseudomonadati</taxon>
        <taxon>Pseudomonadota</taxon>
        <taxon>Betaproteobacteria</taxon>
        <taxon>Burkholderiales</taxon>
        <taxon>Alcaligenaceae</taxon>
        <taxon>Achromobacter</taxon>
    </lineage>
</organism>
<protein>
    <recommendedName>
        <fullName evidence="4">DUF2306 domain-containing protein</fullName>
    </recommendedName>
</protein>
<keyword evidence="1" id="KW-0472">Membrane</keyword>
<dbReference type="Proteomes" id="UP001214170">
    <property type="component" value="Chromosome"/>
</dbReference>
<keyword evidence="1" id="KW-1133">Transmembrane helix</keyword>
<sequence length="181" mass="18908">MPHPISTLGAAHTFISLVPLAAGAYSFVRYRGIDSATRTGKIYLGGLLIAVLTSFGLSSSGGFNVGHALGILALLSVAGALLVPRLPLLSRAHPYLSQLGFSFSYFLMCVPGIAETLTRLPVSHPLADGPQSPLVRGALATWFAVFLVGSVAQLIWIGMQRRAAKATISGRRAAPGVPSRS</sequence>
<reference evidence="2 3" key="1">
    <citation type="submission" date="2023-03" db="EMBL/GenBank/DDBJ databases">
        <title>Achromobacter spanius LIG8.</title>
        <authorList>
            <person name="Shrestha S."/>
        </authorList>
    </citation>
    <scope>NUCLEOTIDE SEQUENCE [LARGE SCALE GENOMIC DNA]</scope>
    <source>
        <strain evidence="2 3">LIG8</strain>
    </source>
</reference>
<proteinExistence type="predicted"/>
<feature type="transmembrane region" description="Helical" evidence="1">
    <location>
        <begin position="95"/>
        <end position="114"/>
    </location>
</feature>